<evidence type="ECO:0000256" key="7">
    <source>
        <dbReference type="SAM" id="MobiDB-lite"/>
    </source>
</evidence>
<organism evidence="9 10">
    <name type="scientific">Oncorhynchus mykiss</name>
    <name type="common">Rainbow trout</name>
    <name type="synonym">Salmo gairdneri</name>
    <dbReference type="NCBI Taxonomy" id="8022"/>
    <lineage>
        <taxon>Eukaryota</taxon>
        <taxon>Metazoa</taxon>
        <taxon>Chordata</taxon>
        <taxon>Craniata</taxon>
        <taxon>Vertebrata</taxon>
        <taxon>Euteleostomi</taxon>
        <taxon>Actinopterygii</taxon>
        <taxon>Neopterygii</taxon>
        <taxon>Teleostei</taxon>
        <taxon>Protacanthopterygii</taxon>
        <taxon>Salmoniformes</taxon>
        <taxon>Salmonidae</taxon>
        <taxon>Salmoninae</taxon>
        <taxon>Oncorhynchus</taxon>
    </lineage>
</organism>
<evidence type="ECO:0000256" key="4">
    <source>
        <dbReference type="ARBA" id="ARBA00022692"/>
    </source>
</evidence>
<comment type="subcellular location">
    <subcellularLocation>
        <location evidence="1">Cell membrane</location>
        <topology evidence="1">Single-pass membrane protein</topology>
    </subcellularLocation>
</comment>
<evidence type="ECO:0000256" key="6">
    <source>
        <dbReference type="ARBA" id="ARBA00023136"/>
    </source>
</evidence>
<keyword evidence="5 8" id="KW-1133">Transmembrane helix</keyword>
<evidence type="ECO:0000256" key="2">
    <source>
        <dbReference type="ARBA" id="ARBA00008688"/>
    </source>
</evidence>
<comment type="similarity">
    <text evidence="2">Belongs to the RELT family.</text>
</comment>
<dbReference type="GO" id="GO:0005886">
    <property type="term" value="C:plasma membrane"/>
    <property type="evidence" value="ECO:0007669"/>
    <property type="project" value="UniProtKB-SubCell"/>
</dbReference>
<keyword evidence="6 8" id="KW-0472">Membrane</keyword>
<feature type="region of interest" description="Disordered" evidence="7">
    <location>
        <begin position="46"/>
        <end position="74"/>
    </location>
</feature>
<evidence type="ECO:0000256" key="3">
    <source>
        <dbReference type="ARBA" id="ARBA00022475"/>
    </source>
</evidence>
<dbReference type="GO" id="GO:1900745">
    <property type="term" value="P:positive regulation of p38MAPK cascade"/>
    <property type="evidence" value="ECO:0007669"/>
    <property type="project" value="InterPro"/>
</dbReference>
<reference evidence="9" key="1">
    <citation type="journal article" date="2014" name="Nat. Commun.">
        <title>The rainbow trout genome provides novel insights into evolution after whole-genome duplication in vertebrates.</title>
        <authorList>
            <person name="Berthelot C."/>
            <person name="Brunet F."/>
            <person name="Chalopin D."/>
            <person name="Juanchich A."/>
            <person name="Bernard M."/>
            <person name="Noel B."/>
            <person name="Bento P."/>
            <person name="Da Silva C."/>
            <person name="Labadie K."/>
            <person name="Alberti A."/>
            <person name="Aury J.M."/>
            <person name="Louis A."/>
            <person name="Dehais P."/>
            <person name="Bardou P."/>
            <person name="Montfort J."/>
            <person name="Klopp C."/>
            <person name="Cabau C."/>
            <person name="Gaspin C."/>
            <person name="Thorgaard G.H."/>
            <person name="Boussaha M."/>
            <person name="Quillet E."/>
            <person name="Guyomard R."/>
            <person name="Galiana D."/>
            <person name="Bobe J."/>
            <person name="Volff J.N."/>
            <person name="Genet C."/>
            <person name="Wincker P."/>
            <person name="Jaillon O."/>
            <person name="Roest Crollius H."/>
            <person name="Guiguen Y."/>
        </authorList>
    </citation>
    <scope>NUCLEOTIDE SEQUENCE [LARGE SCALE GENOMIC DNA]</scope>
</reference>
<evidence type="ECO:0000256" key="1">
    <source>
        <dbReference type="ARBA" id="ARBA00004162"/>
    </source>
</evidence>
<dbReference type="PANTHER" id="PTHR31481">
    <property type="entry name" value="RELT-LIKE PROTEIN 2 RELL2"/>
    <property type="match status" value="1"/>
</dbReference>
<dbReference type="Pfam" id="PF12606">
    <property type="entry name" value="RELT"/>
    <property type="match status" value="1"/>
</dbReference>
<dbReference type="Proteomes" id="UP000193380">
    <property type="component" value="Unassembled WGS sequence"/>
</dbReference>
<dbReference type="InterPro" id="IPR022248">
    <property type="entry name" value="TNF_rcpt_RELT"/>
</dbReference>
<sequence>MTDLEASTVGEPPPPYMIFLLVFFFFITGLLGFLVCHLLKKKGYRCRTGEEEDDEECEQKLGPDKNDDEEEENQDTVEQILKCIIENEGNNLIDTTFCQYLWHLNTAI</sequence>
<name>A0A060XBJ8_ONCMY</name>
<feature type="transmembrane region" description="Helical" evidence="8">
    <location>
        <begin position="16"/>
        <end position="39"/>
    </location>
</feature>
<dbReference type="PANTHER" id="PTHR31481:SF0">
    <property type="entry name" value="RELT-LIKE PROTEIN 2"/>
    <property type="match status" value="1"/>
</dbReference>
<evidence type="ECO:0000256" key="8">
    <source>
        <dbReference type="SAM" id="Phobius"/>
    </source>
</evidence>
<dbReference type="PaxDb" id="8022-A0A060XBJ8"/>
<evidence type="ECO:0000313" key="9">
    <source>
        <dbReference type="EMBL" id="CDQ76841.1"/>
    </source>
</evidence>
<evidence type="ECO:0000313" key="10">
    <source>
        <dbReference type="Proteomes" id="UP000193380"/>
    </source>
</evidence>
<keyword evidence="3" id="KW-1003">Cell membrane</keyword>
<evidence type="ECO:0008006" key="11">
    <source>
        <dbReference type="Google" id="ProtNLM"/>
    </source>
</evidence>
<evidence type="ECO:0000256" key="5">
    <source>
        <dbReference type="ARBA" id="ARBA00022989"/>
    </source>
</evidence>
<accession>A0A060XBJ8</accession>
<dbReference type="GO" id="GO:0010811">
    <property type="term" value="P:positive regulation of cell-substrate adhesion"/>
    <property type="evidence" value="ECO:0007669"/>
    <property type="project" value="TreeGrafter"/>
</dbReference>
<proteinExistence type="inferred from homology"/>
<reference evidence="9" key="2">
    <citation type="submission" date="2014-03" db="EMBL/GenBank/DDBJ databases">
        <authorList>
            <person name="Genoscope - CEA"/>
        </authorList>
    </citation>
    <scope>NUCLEOTIDE SEQUENCE</scope>
</reference>
<dbReference type="InterPro" id="IPR042313">
    <property type="entry name" value="RELL2"/>
</dbReference>
<dbReference type="STRING" id="8022.A0A060XBJ8"/>
<dbReference type="EMBL" id="FR905178">
    <property type="protein sequence ID" value="CDQ76841.1"/>
    <property type="molecule type" value="Genomic_DNA"/>
</dbReference>
<protein>
    <recommendedName>
        <fullName evidence="11">RELT-like protein 2</fullName>
    </recommendedName>
</protein>
<dbReference type="AlphaFoldDB" id="A0A060XBJ8"/>
<keyword evidence="4 8" id="KW-0812">Transmembrane</keyword>
<gene>
    <name evidence="9" type="ORF">GSONMT00058064001</name>
</gene>